<accession>A0ABP1G3L5</accession>
<proteinExistence type="predicted"/>
<gene>
    <name evidence="2" type="primary">g7110</name>
    <name evidence="2" type="ORF">VP750_LOCUS6086</name>
</gene>
<sequence>MRTRRTTALSDDKPEGEVTIVPNGKDAIQIDSKADRSSSGHPSDAGATGDKEDQKAAKAVKRRKGDAEKTKKIGTVSLTGRKRHNSDTVEQQVEKAKGPAAFRKQKRSSIVAQEEQATSEGIQELKGAAQNDQTAMQQSAKIGGMLAAMTNDAMETPEENDDDDEAPEEVSMAAGKAGAAQQRQQEREAAAQKRAAARARAEKRAAVAAEQKADREAQQAAKGKEGASQRPVSTGDKPEQDEEDDLLPPEVLDAVIKQSREAERNQHSKAAALSKGAQPEADPGSRQAKKRPKWDPAQPRKVGPVYVQILDQLPPPSASASAKAFAQERILGGSHKRSAEMLLPTRKQLPSHGPPSAYSGRALKPVQ</sequence>
<protein>
    <submittedName>
        <fullName evidence="2">G7110 protein</fullName>
    </submittedName>
</protein>
<feature type="region of interest" description="Disordered" evidence="1">
    <location>
        <begin position="336"/>
        <end position="367"/>
    </location>
</feature>
<organism evidence="2 3">
    <name type="scientific">Coccomyxa viridis</name>
    <dbReference type="NCBI Taxonomy" id="1274662"/>
    <lineage>
        <taxon>Eukaryota</taxon>
        <taxon>Viridiplantae</taxon>
        <taxon>Chlorophyta</taxon>
        <taxon>core chlorophytes</taxon>
        <taxon>Trebouxiophyceae</taxon>
        <taxon>Trebouxiophyceae incertae sedis</taxon>
        <taxon>Coccomyxaceae</taxon>
        <taxon>Coccomyxa</taxon>
    </lineage>
</organism>
<keyword evidence="3" id="KW-1185">Reference proteome</keyword>
<feature type="compositionally biased region" description="Acidic residues" evidence="1">
    <location>
        <begin position="155"/>
        <end position="168"/>
    </location>
</feature>
<evidence type="ECO:0000256" key="1">
    <source>
        <dbReference type="SAM" id="MobiDB-lite"/>
    </source>
</evidence>
<dbReference type="EMBL" id="CAXHTA020000010">
    <property type="protein sequence ID" value="CAL5224427.1"/>
    <property type="molecule type" value="Genomic_DNA"/>
</dbReference>
<feature type="region of interest" description="Disordered" evidence="1">
    <location>
        <begin position="1"/>
        <end position="300"/>
    </location>
</feature>
<dbReference type="Proteomes" id="UP001497392">
    <property type="component" value="Unassembled WGS sequence"/>
</dbReference>
<feature type="compositionally biased region" description="Low complexity" evidence="1">
    <location>
        <begin position="173"/>
        <end position="183"/>
    </location>
</feature>
<reference evidence="2 3" key="1">
    <citation type="submission" date="2024-06" db="EMBL/GenBank/DDBJ databases">
        <authorList>
            <person name="Kraege A."/>
            <person name="Thomma B."/>
        </authorList>
    </citation>
    <scope>NUCLEOTIDE SEQUENCE [LARGE SCALE GENOMIC DNA]</scope>
</reference>
<evidence type="ECO:0000313" key="2">
    <source>
        <dbReference type="EMBL" id="CAL5224427.1"/>
    </source>
</evidence>
<evidence type="ECO:0000313" key="3">
    <source>
        <dbReference type="Proteomes" id="UP001497392"/>
    </source>
</evidence>
<feature type="compositionally biased region" description="Polar residues" evidence="1">
    <location>
        <begin position="108"/>
        <end position="121"/>
    </location>
</feature>
<feature type="compositionally biased region" description="Polar residues" evidence="1">
    <location>
        <begin position="130"/>
        <end position="140"/>
    </location>
</feature>
<comment type="caution">
    <text evidence="2">The sequence shown here is derived from an EMBL/GenBank/DDBJ whole genome shotgun (WGS) entry which is preliminary data.</text>
</comment>
<name>A0ABP1G3L5_9CHLO</name>
<feature type="compositionally biased region" description="Basic and acidic residues" evidence="1">
    <location>
        <begin position="199"/>
        <end position="227"/>
    </location>
</feature>